<dbReference type="InterPro" id="IPR001841">
    <property type="entry name" value="Znf_RING"/>
</dbReference>
<evidence type="ECO:0000256" key="5">
    <source>
        <dbReference type="ARBA" id="ARBA00022491"/>
    </source>
</evidence>
<keyword evidence="12" id="KW-0804">Transcription</keyword>
<dbReference type="EC" id="2.3.2.27" evidence="4"/>
<feature type="compositionally biased region" description="Acidic residues" evidence="15">
    <location>
        <begin position="167"/>
        <end position="178"/>
    </location>
</feature>
<keyword evidence="6" id="KW-0808">Transferase</keyword>
<evidence type="ECO:0000256" key="2">
    <source>
        <dbReference type="ARBA" id="ARBA00004123"/>
    </source>
</evidence>
<comment type="pathway">
    <text evidence="3">Protein modification; protein ubiquitination.</text>
</comment>
<keyword evidence="7" id="KW-0479">Metal-binding</keyword>
<dbReference type="FunCoup" id="A0A7M7PEL6">
    <property type="interactions" value="1484"/>
</dbReference>
<dbReference type="Gene3D" id="3.10.20.90">
    <property type="entry name" value="Phosphatidylinositol 3-kinase Catalytic Subunit, Chain A, domain 1"/>
    <property type="match status" value="1"/>
</dbReference>
<dbReference type="GO" id="GO:0031519">
    <property type="term" value="C:PcG protein complex"/>
    <property type="evidence" value="ECO:0000318"/>
    <property type="project" value="GO_Central"/>
</dbReference>
<dbReference type="UniPathway" id="UPA00143"/>
<reference evidence="17" key="2">
    <citation type="submission" date="2021-01" db="UniProtKB">
        <authorList>
            <consortium name="EnsemblMetazoa"/>
        </authorList>
    </citation>
    <scope>IDENTIFICATION</scope>
</reference>
<evidence type="ECO:0000256" key="15">
    <source>
        <dbReference type="SAM" id="MobiDB-lite"/>
    </source>
</evidence>
<dbReference type="Proteomes" id="UP000007110">
    <property type="component" value="Unassembled WGS sequence"/>
</dbReference>
<evidence type="ECO:0000256" key="6">
    <source>
        <dbReference type="ARBA" id="ARBA00022679"/>
    </source>
</evidence>
<keyword evidence="13" id="KW-0539">Nucleus</keyword>
<dbReference type="RefSeq" id="XP_030849240.1">
    <property type="nucleotide sequence ID" value="XM_030993380.1"/>
</dbReference>
<evidence type="ECO:0000313" key="18">
    <source>
        <dbReference type="Proteomes" id="UP000007110"/>
    </source>
</evidence>
<keyword evidence="5" id="KW-0678">Repressor</keyword>
<feature type="compositionally biased region" description="Polar residues" evidence="15">
    <location>
        <begin position="232"/>
        <end position="247"/>
    </location>
</feature>
<dbReference type="PROSITE" id="PS50089">
    <property type="entry name" value="ZF_RING_2"/>
    <property type="match status" value="1"/>
</dbReference>
<keyword evidence="18" id="KW-1185">Reference proteome</keyword>
<feature type="domain" description="RING-type" evidence="16">
    <location>
        <begin position="50"/>
        <end position="90"/>
    </location>
</feature>
<dbReference type="GO" id="GO:0003682">
    <property type="term" value="F:chromatin binding"/>
    <property type="evidence" value="ECO:0000318"/>
    <property type="project" value="GO_Central"/>
</dbReference>
<feature type="region of interest" description="Disordered" evidence="15">
    <location>
        <begin position="154"/>
        <end position="280"/>
    </location>
</feature>
<dbReference type="InterPro" id="IPR017907">
    <property type="entry name" value="Znf_RING_CS"/>
</dbReference>
<feature type="compositionally biased region" description="Basic and acidic residues" evidence="15">
    <location>
        <begin position="218"/>
        <end position="231"/>
    </location>
</feature>
<dbReference type="AlphaFoldDB" id="A0A7M7PEL6"/>
<dbReference type="PROSITE" id="PS00518">
    <property type="entry name" value="ZF_RING_1"/>
    <property type="match status" value="1"/>
</dbReference>
<dbReference type="FunFam" id="3.30.40.10:FF:000100">
    <property type="entry name" value="E3 ubiquitin-protein ligase RING2"/>
    <property type="match status" value="1"/>
</dbReference>
<evidence type="ECO:0000256" key="3">
    <source>
        <dbReference type="ARBA" id="ARBA00004906"/>
    </source>
</evidence>
<keyword evidence="11" id="KW-0805">Transcription regulation</keyword>
<evidence type="ECO:0000256" key="4">
    <source>
        <dbReference type="ARBA" id="ARBA00012483"/>
    </source>
</evidence>
<comment type="subcellular location">
    <subcellularLocation>
        <location evidence="2">Nucleus</location>
    </subcellularLocation>
</comment>
<dbReference type="Pfam" id="PF13923">
    <property type="entry name" value="zf-C3HC4_2"/>
    <property type="match status" value="1"/>
</dbReference>
<dbReference type="GO" id="GO:0000151">
    <property type="term" value="C:ubiquitin ligase complex"/>
    <property type="evidence" value="ECO:0000318"/>
    <property type="project" value="GO_Central"/>
</dbReference>
<evidence type="ECO:0000256" key="14">
    <source>
        <dbReference type="PROSITE-ProRule" id="PRU00175"/>
    </source>
</evidence>
<evidence type="ECO:0000256" key="10">
    <source>
        <dbReference type="ARBA" id="ARBA00022833"/>
    </source>
</evidence>
<dbReference type="CTD" id="6015"/>
<evidence type="ECO:0000256" key="7">
    <source>
        <dbReference type="ARBA" id="ARBA00022723"/>
    </source>
</evidence>
<dbReference type="GO" id="GO:0061630">
    <property type="term" value="F:ubiquitin protein ligase activity"/>
    <property type="evidence" value="ECO:0000318"/>
    <property type="project" value="GO_Central"/>
</dbReference>
<dbReference type="OrthoDB" id="337575at2759"/>
<dbReference type="FunFam" id="3.10.20.90:FF:000219">
    <property type="entry name" value="E3 ubiquitin-protein ligase RING1"/>
    <property type="match status" value="1"/>
</dbReference>
<dbReference type="PANTHER" id="PTHR46076">
    <property type="entry name" value="E3 UBIQUITIN-PROTEIN LIGASE RING1 / RING 2 FAMILY MEMBER"/>
    <property type="match status" value="1"/>
</dbReference>
<dbReference type="KEGG" id="spu:583998"/>
<proteinExistence type="predicted"/>
<sequence>MAVTQASGNSQPSKSWELSLYELHRSPQEAITDETEIAVSPRSLHSELMCPICLDMLKNTYTTKECLHRFCQDCIITALRSGNKECPTCRKKLVSKRSLRPDPNFDALISKIYPSRDEYEAHQERVMAKLNKRHNTAALSTSIEEGLKVQALNRAQRVPPKRKQEFDLEGGELPPIDDDPAHCGDLNGDPLAPLPPGQEGLELAPPSAPLTPPLESPQEERGRLVRSHSEDLSSSQGCHSFQDQDSLQAMKRPRTSDESSSCGDVEGEIEGEGSLDMPDPSNEIELVFKPHPDEIMHSRPYMVRYLKTSALASIDHLAKYLSMRIALDLRDAGSMDSQSSSNQNEGGCGEFTIFISTYPGQFQPLTGNQTLEQVNERHWKANRPLEMYFLSKK</sequence>
<evidence type="ECO:0000256" key="13">
    <source>
        <dbReference type="ARBA" id="ARBA00023242"/>
    </source>
</evidence>
<accession>A0A7M7PEL6</accession>
<dbReference type="GO" id="GO:0016567">
    <property type="term" value="P:protein ubiquitination"/>
    <property type="evidence" value="ECO:0007669"/>
    <property type="project" value="UniProtKB-UniPathway"/>
</dbReference>
<protein>
    <recommendedName>
        <fullName evidence="4">RING-type E3 ubiquitin transferase</fullName>
        <ecNumber evidence="4">2.3.2.27</ecNumber>
    </recommendedName>
</protein>
<evidence type="ECO:0000256" key="12">
    <source>
        <dbReference type="ARBA" id="ARBA00023163"/>
    </source>
</evidence>
<dbReference type="CDD" id="cd16740">
    <property type="entry name" value="RING-HC_RING2"/>
    <property type="match status" value="1"/>
</dbReference>
<dbReference type="EnsemblMetazoa" id="XM_030993380">
    <property type="protein sequence ID" value="XP_030849240"/>
    <property type="gene ID" value="LOC583998"/>
</dbReference>
<reference evidence="18" key="1">
    <citation type="submission" date="2015-02" db="EMBL/GenBank/DDBJ databases">
        <title>Genome sequencing for Strongylocentrotus purpuratus.</title>
        <authorList>
            <person name="Murali S."/>
            <person name="Liu Y."/>
            <person name="Vee V."/>
            <person name="English A."/>
            <person name="Wang M."/>
            <person name="Skinner E."/>
            <person name="Han Y."/>
            <person name="Muzny D.M."/>
            <person name="Worley K.C."/>
            <person name="Gibbs R.A."/>
        </authorList>
    </citation>
    <scope>NUCLEOTIDE SEQUENCE</scope>
</reference>
<evidence type="ECO:0000256" key="1">
    <source>
        <dbReference type="ARBA" id="ARBA00000900"/>
    </source>
</evidence>
<keyword evidence="9" id="KW-0833">Ubl conjugation pathway</keyword>
<dbReference type="GeneID" id="583998"/>
<dbReference type="SUPFAM" id="SSF57850">
    <property type="entry name" value="RING/U-box"/>
    <property type="match status" value="1"/>
</dbReference>
<comment type="catalytic activity">
    <reaction evidence="1">
        <text>S-ubiquitinyl-[E2 ubiquitin-conjugating enzyme]-L-cysteine + [acceptor protein]-L-lysine = [E2 ubiquitin-conjugating enzyme]-L-cysteine + N(6)-ubiquitinyl-[acceptor protein]-L-lysine.</text>
        <dbReference type="EC" id="2.3.2.27"/>
    </reaction>
</comment>
<dbReference type="InParanoid" id="A0A7M7PEL6"/>
<feature type="compositionally biased region" description="Pro residues" evidence="15">
    <location>
        <begin position="206"/>
        <end position="215"/>
    </location>
</feature>
<dbReference type="InterPro" id="IPR013083">
    <property type="entry name" value="Znf_RING/FYVE/PHD"/>
</dbReference>
<keyword evidence="10" id="KW-0862">Zinc</keyword>
<dbReference type="SMART" id="SM00184">
    <property type="entry name" value="RING"/>
    <property type="match status" value="1"/>
</dbReference>
<dbReference type="CDD" id="cd17086">
    <property type="entry name" value="RAWUL_RING1_like"/>
    <property type="match status" value="1"/>
</dbReference>
<evidence type="ECO:0000259" key="16">
    <source>
        <dbReference type="PROSITE" id="PS50089"/>
    </source>
</evidence>
<dbReference type="OMA" id="GWKGMIV"/>
<evidence type="ECO:0000313" key="17">
    <source>
        <dbReference type="EnsemblMetazoa" id="XP_030849240"/>
    </source>
</evidence>
<dbReference type="Pfam" id="PF16207">
    <property type="entry name" value="RAWUL"/>
    <property type="match status" value="1"/>
</dbReference>
<keyword evidence="8 14" id="KW-0863">Zinc-finger</keyword>
<evidence type="ECO:0000256" key="11">
    <source>
        <dbReference type="ARBA" id="ARBA00023015"/>
    </source>
</evidence>
<dbReference type="InterPro" id="IPR043540">
    <property type="entry name" value="RING1/RING2"/>
</dbReference>
<dbReference type="InterPro" id="IPR032443">
    <property type="entry name" value="RAWUL"/>
</dbReference>
<dbReference type="GO" id="GO:0008270">
    <property type="term" value="F:zinc ion binding"/>
    <property type="evidence" value="ECO:0007669"/>
    <property type="project" value="UniProtKB-KW"/>
</dbReference>
<evidence type="ECO:0000256" key="9">
    <source>
        <dbReference type="ARBA" id="ARBA00022786"/>
    </source>
</evidence>
<name>A0A7M7PEL6_STRPU</name>
<organism evidence="17 18">
    <name type="scientific">Strongylocentrotus purpuratus</name>
    <name type="common">Purple sea urchin</name>
    <dbReference type="NCBI Taxonomy" id="7668"/>
    <lineage>
        <taxon>Eukaryota</taxon>
        <taxon>Metazoa</taxon>
        <taxon>Echinodermata</taxon>
        <taxon>Eleutherozoa</taxon>
        <taxon>Echinozoa</taxon>
        <taxon>Echinoidea</taxon>
        <taxon>Euechinoidea</taxon>
        <taxon>Echinacea</taxon>
        <taxon>Camarodonta</taxon>
        <taxon>Echinidea</taxon>
        <taxon>Strongylocentrotidae</taxon>
        <taxon>Strongylocentrotus</taxon>
    </lineage>
</organism>
<evidence type="ECO:0000256" key="8">
    <source>
        <dbReference type="ARBA" id="ARBA00022771"/>
    </source>
</evidence>
<dbReference type="PANTHER" id="PTHR46076:SF3">
    <property type="entry name" value="E3 UBIQUITIN-PROTEIN LIGASE RING1"/>
    <property type="match status" value="1"/>
</dbReference>
<dbReference type="Gene3D" id="3.30.40.10">
    <property type="entry name" value="Zinc/RING finger domain, C3HC4 (zinc finger)"/>
    <property type="match status" value="1"/>
</dbReference>